<accession>A0A4Q9KTV2</accession>
<dbReference type="Gene3D" id="3.80.10.10">
    <property type="entry name" value="Ribonuclease Inhibitor"/>
    <property type="match status" value="1"/>
</dbReference>
<sequence length="457" mass="54088">KKDIEYLSLKNLTVELSNLVFLLEQQKLKGLILDYVDLKDNGDYSMEYNMRLNLEYIHFANVEMNFFRWRDFFKFADFGKIILEFDRLLLQENVLSYIGLLNSYKNVLYLEIKFCNLYILRDFHKILNKFKYLQTLKLNRYNDDRNSSLYMFEAIKNMNYLENLTINLPYRGVYNNSDYFFGMQNFKVLCLTGTNLTQEIPNIKIWGNYTLLRTYIINKAIIKVYDLIEILKIESLTKLSFLDCDIEPCFNYISVELSGIKIKSLDFTATNLDVLKNFDIFKEFARLETLHLSNCNLKSGWLTQTNQSCNLSLKILHYAANCFDRNDLNRMNNLEVLEELNLRDCKFYSCGFFELGNDCKFLGSLKYLDLLHVEINIEDLIFLKSFKNLKNLNLTLSDADFFTAKNLLFYLPINALSLKECNKKSIFENSYSRYLYEENINLNLNSLSSKSFILIRI</sequence>
<feature type="non-terminal residue" evidence="1">
    <location>
        <position position="1"/>
    </location>
</feature>
<organism evidence="1 2">
    <name type="scientific">Hamiltosporidium tvaerminnensis</name>
    <dbReference type="NCBI Taxonomy" id="1176355"/>
    <lineage>
        <taxon>Eukaryota</taxon>
        <taxon>Fungi</taxon>
        <taxon>Fungi incertae sedis</taxon>
        <taxon>Microsporidia</taxon>
        <taxon>Dubosqiidae</taxon>
        <taxon>Hamiltosporidium</taxon>
    </lineage>
</organism>
<proteinExistence type="predicted"/>
<evidence type="ECO:0000313" key="2">
    <source>
        <dbReference type="Proteomes" id="UP000292362"/>
    </source>
</evidence>
<dbReference type="InterPro" id="IPR032675">
    <property type="entry name" value="LRR_dom_sf"/>
</dbReference>
<name>A0A4Q9KTV2_9MICR</name>
<gene>
    <name evidence="1" type="ORF">CWI37_1840p0010</name>
</gene>
<dbReference type="AlphaFoldDB" id="A0A4Q9KTV2"/>
<dbReference type="Proteomes" id="UP000292362">
    <property type="component" value="Unassembled WGS sequence"/>
</dbReference>
<reference evidence="1 2" key="1">
    <citation type="submission" date="2017-12" db="EMBL/GenBank/DDBJ databases">
        <authorList>
            <person name="Pombert J.-F."/>
            <person name="Haag K.L."/>
            <person name="Ebert D."/>
        </authorList>
    </citation>
    <scope>NUCLEOTIDE SEQUENCE [LARGE SCALE GENOMIC DNA]</scope>
    <source>
        <strain evidence="1">FI-OER-3-3</strain>
    </source>
</reference>
<dbReference type="EMBL" id="PITJ01001840">
    <property type="protein sequence ID" value="TBT98233.1"/>
    <property type="molecule type" value="Genomic_DNA"/>
</dbReference>
<comment type="caution">
    <text evidence="1">The sequence shown here is derived from an EMBL/GenBank/DDBJ whole genome shotgun (WGS) entry which is preliminary data.</text>
</comment>
<protein>
    <recommendedName>
        <fullName evidence="3">Leucine-rich repeat-containing protein</fullName>
    </recommendedName>
</protein>
<dbReference type="VEuPathDB" id="MicrosporidiaDB:CWI37_1840p0010"/>
<evidence type="ECO:0008006" key="3">
    <source>
        <dbReference type="Google" id="ProtNLM"/>
    </source>
</evidence>
<dbReference type="SUPFAM" id="SSF52047">
    <property type="entry name" value="RNI-like"/>
    <property type="match status" value="1"/>
</dbReference>
<evidence type="ECO:0000313" key="1">
    <source>
        <dbReference type="EMBL" id="TBT98233.1"/>
    </source>
</evidence>